<evidence type="ECO:0000313" key="7">
    <source>
        <dbReference type="EMBL" id="CAD7636987.1"/>
    </source>
</evidence>
<reference evidence="7" key="1">
    <citation type="submission" date="2020-11" db="EMBL/GenBank/DDBJ databases">
        <authorList>
            <person name="Tran Van P."/>
        </authorList>
    </citation>
    <scope>NUCLEOTIDE SEQUENCE</scope>
</reference>
<evidence type="ECO:0000256" key="5">
    <source>
        <dbReference type="PROSITE-ProRule" id="PRU00176"/>
    </source>
</evidence>
<dbReference type="PANTHER" id="PTHR21245">
    <property type="entry name" value="HETEROGENEOUS NUCLEAR RIBONUCLEOPROTEIN"/>
    <property type="match status" value="1"/>
</dbReference>
<feature type="domain" description="RRM" evidence="6">
    <location>
        <begin position="43"/>
        <end position="121"/>
    </location>
</feature>
<accession>A0A7R9Q933</accession>
<evidence type="ECO:0000256" key="1">
    <source>
        <dbReference type="ARBA" id="ARBA00004496"/>
    </source>
</evidence>
<dbReference type="Gene3D" id="3.30.70.330">
    <property type="match status" value="3"/>
</dbReference>
<feature type="domain" description="RRM" evidence="6">
    <location>
        <begin position="123"/>
        <end position="217"/>
    </location>
</feature>
<evidence type="ECO:0000256" key="2">
    <source>
        <dbReference type="ARBA" id="ARBA00022490"/>
    </source>
</evidence>
<dbReference type="NCBIfam" id="TIGR01648">
    <property type="entry name" value="hnRNP-R-Q"/>
    <property type="match status" value="1"/>
</dbReference>
<gene>
    <name evidence="7" type="ORF">ONB1V03_LOCUS544</name>
</gene>
<proteinExistence type="predicted"/>
<dbReference type="InterPro" id="IPR006535">
    <property type="entry name" value="HnRNP_R/Q_splicing_fac"/>
</dbReference>
<evidence type="ECO:0000256" key="3">
    <source>
        <dbReference type="ARBA" id="ARBA00022737"/>
    </source>
</evidence>
<dbReference type="AlphaFoldDB" id="A0A7R9Q933"/>
<dbReference type="InterPro" id="IPR000504">
    <property type="entry name" value="RRM_dom"/>
</dbReference>
<dbReference type="InterPro" id="IPR012677">
    <property type="entry name" value="Nucleotide-bd_a/b_plait_sf"/>
</dbReference>
<keyword evidence="4 5" id="KW-0694">RNA-binding</keyword>
<dbReference type="CDD" id="cd12249">
    <property type="entry name" value="RRM1_hnRNPR_like"/>
    <property type="match status" value="1"/>
</dbReference>
<dbReference type="GO" id="GO:0005737">
    <property type="term" value="C:cytoplasm"/>
    <property type="evidence" value="ECO:0007669"/>
    <property type="project" value="UniProtKB-SubCell"/>
</dbReference>
<dbReference type="PROSITE" id="PS50102">
    <property type="entry name" value="RRM"/>
    <property type="match status" value="3"/>
</dbReference>
<organism evidence="7">
    <name type="scientific">Oppiella nova</name>
    <dbReference type="NCBI Taxonomy" id="334625"/>
    <lineage>
        <taxon>Eukaryota</taxon>
        <taxon>Metazoa</taxon>
        <taxon>Ecdysozoa</taxon>
        <taxon>Arthropoda</taxon>
        <taxon>Chelicerata</taxon>
        <taxon>Arachnida</taxon>
        <taxon>Acari</taxon>
        <taxon>Acariformes</taxon>
        <taxon>Sarcoptiformes</taxon>
        <taxon>Oribatida</taxon>
        <taxon>Brachypylina</taxon>
        <taxon>Oppioidea</taxon>
        <taxon>Oppiidae</taxon>
        <taxon>Oppiella</taxon>
    </lineage>
</organism>
<sequence>MTTEEVSQRLQDLVNKTGIAITQRCGQRLYGPPDGWPEPERGCEVFVGRLPRDLYEDELVPLMTSFAPIYQLRLIMDFSGSNKGFAFVTYTKRSDAIEAIFRLNNHEVRPNHRIGVTESVDNSRLFIGNLPLNMTRKQVMDEMSAKTSGVENVVVYYNSYESADGCEDREFKTRGFAFIEYRTHRDAAMARKCLLPGSKSGRVMLFGTKVTLDWAIPELKVNQLVMSKVTILFVRYLGCDVTEALIREFFSLRNVYNLNVQRVKRIKNYAFIHFETRFDAQLAFNYISHMDLCETPLGEKGQAIELMWAKPPKKCNYRDDCVTNKSLNPTAQPFHQYANHTNGLNS</sequence>
<dbReference type="SUPFAM" id="SSF54928">
    <property type="entry name" value="RNA-binding domain, RBD"/>
    <property type="match status" value="2"/>
</dbReference>
<evidence type="ECO:0000256" key="4">
    <source>
        <dbReference type="ARBA" id="ARBA00022884"/>
    </source>
</evidence>
<dbReference type="EMBL" id="OC914863">
    <property type="protein sequence ID" value="CAD7636987.1"/>
    <property type="molecule type" value="Genomic_DNA"/>
</dbReference>
<evidence type="ECO:0000313" key="8">
    <source>
        <dbReference type="Proteomes" id="UP000728032"/>
    </source>
</evidence>
<keyword evidence="2" id="KW-0963">Cytoplasm</keyword>
<keyword evidence="3" id="KW-0677">Repeat</keyword>
<dbReference type="OrthoDB" id="3800936at2759"/>
<feature type="domain" description="RRM" evidence="6">
    <location>
        <begin position="230"/>
        <end position="311"/>
    </location>
</feature>
<dbReference type="InterPro" id="IPR035979">
    <property type="entry name" value="RBD_domain_sf"/>
</dbReference>
<dbReference type="GO" id="GO:0003723">
    <property type="term" value="F:RNA binding"/>
    <property type="evidence" value="ECO:0007669"/>
    <property type="project" value="UniProtKB-UniRule"/>
</dbReference>
<comment type="subcellular location">
    <subcellularLocation>
        <location evidence="1">Cytoplasm</location>
    </subcellularLocation>
</comment>
<protein>
    <recommendedName>
        <fullName evidence="6">RRM domain-containing protein</fullName>
    </recommendedName>
</protein>
<dbReference type="EMBL" id="CAJPVJ010000038">
    <property type="protein sequence ID" value="CAG2159319.1"/>
    <property type="molecule type" value="Genomic_DNA"/>
</dbReference>
<name>A0A7R9Q933_9ACAR</name>
<dbReference type="Pfam" id="PF00076">
    <property type="entry name" value="RRM_1"/>
    <property type="match status" value="3"/>
</dbReference>
<evidence type="ECO:0000259" key="6">
    <source>
        <dbReference type="PROSITE" id="PS50102"/>
    </source>
</evidence>
<keyword evidence="8" id="KW-1185">Reference proteome</keyword>
<dbReference type="Proteomes" id="UP000728032">
    <property type="component" value="Unassembled WGS sequence"/>
</dbReference>
<dbReference type="SMART" id="SM00360">
    <property type="entry name" value="RRM"/>
    <property type="match status" value="3"/>
</dbReference>